<comment type="caution">
    <text evidence="2">The sequence shown here is derived from an EMBL/GenBank/DDBJ whole genome shotgun (WGS) entry which is preliminary data.</text>
</comment>
<dbReference type="EMBL" id="LAXD01000001">
    <property type="protein sequence ID" value="KWW99244.1"/>
    <property type="molecule type" value="Genomic_DNA"/>
</dbReference>
<dbReference type="RefSeq" id="WP_066884412.1">
    <property type="nucleotide sequence ID" value="NZ_LAXD01000001.1"/>
</dbReference>
<protein>
    <submittedName>
        <fullName evidence="2">Uncharacterized protein</fullName>
    </submittedName>
</protein>
<keyword evidence="3" id="KW-1185">Reference proteome</keyword>
<dbReference type="PATRIC" id="fig|1469144.10.peg.993"/>
<feature type="region of interest" description="Disordered" evidence="1">
    <location>
        <begin position="186"/>
        <end position="230"/>
    </location>
</feature>
<proteinExistence type="predicted"/>
<reference evidence="3" key="1">
    <citation type="submission" date="2015-04" db="EMBL/GenBank/DDBJ databases">
        <title>Physiological reanalysis, assessment of diazotrophy, and genome sequences of multiple isolates of Streptomyces thermoautotrophicus.</title>
        <authorList>
            <person name="MacKellar D.C."/>
            <person name="Lieber L."/>
            <person name="Norman J."/>
            <person name="Bolger A."/>
            <person name="Tobin C."/>
            <person name="Murray J.W."/>
            <person name="Chang R."/>
            <person name="Ford T."/>
            <person name="Nguyen P.Q."/>
            <person name="Woodward J."/>
            <person name="Permingeat H."/>
            <person name="Joshi N.S."/>
            <person name="Silver P.A."/>
            <person name="Usadel B."/>
            <person name="Rutherford A.W."/>
            <person name="Friesen M."/>
            <person name="Prell J."/>
        </authorList>
    </citation>
    <scope>NUCLEOTIDE SEQUENCE [LARGE SCALE GENOMIC DNA]</scope>
    <source>
        <strain evidence="3">H1</strain>
    </source>
</reference>
<dbReference type="AlphaFoldDB" id="A0A132MN11"/>
<organism evidence="2 3">
    <name type="scientific">Carbonactinospora thermoautotrophica</name>
    <dbReference type="NCBI Taxonomy" id="1469144"/>
    <lineage>
        <taxon>Bacteria</taxon>
        <taxon>Bacillati</taxon>
        <taxon>Actinomycetota</taxon>
        <taxon>Actinomycetes</taxon>
        <taxon>Kitasatosporales</taxon>
        <taxon>Carbonactinosporaceae</taxon>
        <taxon>Carbonactinospora</taxon>
    </lineage>
</organism>
<gene>
    <name evidence="2" type="ORF">LI90_878</name>
</gene>
<evidence type="ECO:0000313" key="3">
    <source>
        <dbReference type="Proteomes" id="UP000070188"/>
    </source>
</evidence>
<feature type="compositionally biased region" description="Basic and acidic residues" evidence="1">
    <location>
        <begin position="186"/>
        <end position="199"/>
    </location>
</feature>
<evidence type="ECO:0000256" key="1">
    <source>
        <dbReference type="SAM" id="MobiDB-lite"/>
    </source>
</evidence>
<dbReference type="Proteomes" id="UP000070188">
    <property type="component" value="Unassembled WGS sequence"/>
</dbReference>
<sequence>MSARTRPYAAFFFDKPAQDKREWLAAQCAAIGIVDLEDGDVLAGSWGDTWVYAQAHDLTECRVLSLEFASYGAFYEMVDQTRGDALDEDGLYPVAVAFRDTCDTLRPRFGFFMYVPVAEIPDEVADTEERVLCYEVDKLVNDLYGLLYLSREYDEALFPGDVRGRRDELPSVTGRVLFAGHGRDRWRPERLRPKQDPLPKQDPPPSTAGEPRTPPRPRRPRPRRTRPTSR</sequence>
<feature type="compositionally biased region" description="Basic residues" evidence="1">
    <location>
        <begin position="215"/>
        <end position="230"/>
    </location>
</feature>
<name>A0A132MN11_9ACTN</name>
<accession>A0A132MN11</accession>
<dbReference type="OrthoDB" id="10017185at2"/>
<evidence type="ECO:0000313" key="2">
    <source>
        <dbReference type="EMBL" id="KWW99244.1"/>
    </source>
</evidence>
<dbReference type="STRING" id="1469144.LI90_878"/>